<dbReference type="Proteomes" id="UP001497535">
    <property type="component" value="Unassembled WGS sequence"/>
</dbReference>
<keyword evidence="2" id="KW-1185">Reference proteome</keyword>
<organism evidence="1 2">
    <name type="scientific">Meloidogyne enterolobii</name>
    <name type="common">Root-knot nematode worm</name>
    <name type="synonym">Meloidogyne mayaguensis</name>
    <dbReference type="NCBI Taxonomy" id="390850"/>
    <lineage>
        <taxon>Eukaryota</taxon>
        <taxon>Metazoa</taxon>
        <taxon>Ecdysozoa</taxon>
        <taxon>Nematoda</taxon>
        <taxon>Chromadorea</taxon>
        <taxon>Rhabditida</taxon>
        <taxon>Tylenchina</taxon>
        <taxon>Tylenchomorpha</taxon>
        <taxon>Tylenchoidea</taxon>
        <taxon>Meloidogynidae</taxon>
        <taxon>Meloidogyninae</taxon>
        <taxon>Meloidogyne</taxon>
    </lineage>
</organism>
<name>A0ACB0ZPP2_MELEN</name>
<gene>
    <name evidence="1" type="ORF">MENTE1834_LOCUS27379</name>
</gene>
<sequence>MCANMNVRELRSRAHFPYILANVKNIVESMDERYQVNERLSSEMVERINFVRECVVRAEDMLVIRDFSDARKLYGRLTILNKELIGQKTVRMAARKELLDGLKFLNVSIDQFARLRVGEPSHSLIKECRKAIANDNLEALPKLFEFGV</sequence>
<proteinExistence type="predicted"/>
<protein>
    <submittedName>
        <fullName evidence="1">Uncharacterized protein</fullName>
    </submittedName>
</protein>
<reference evidence="1" key="1">
    <citation type="submission" date="2023-11" db="EMBL/GenBank/DDBJ databases">
        <authorList>
            <person name="Poullet M."/>
        </authorList>
    </citation>
    <scope>NUCLEOTIDE SEQUENCE</scope>
    <source>
        <strain evidence="1">E1834</strain>
    </source>
</reference>
<dbReference type="EMBL" id="CAVMJV010000041">
    <property type="protein sequence ID" value="CAK5080221.1"/>
    <property type="molecule type" value="Genomic_DNA"/>
</dbReference>
<comment type="caution">
    <text evidence="1">The sequence shown here is derived from an EMBL/GenBank/DDBJ whole genome shotgun (WGS) entry which is preliminary data.</text>
</comment>
<accession>A0ACB0ZPP2</accession>
<evidence type="ECO:0000313" key="2">
    <source>
        <dbReference type="Proteomes" id="UP001497535"/>
    </source>
</evidence>
<evidence type="ECO:0000313" key="1">
    <source>
        <dbReference type="EMBL" id="CAK5080221.1"/>
    </source>
</evidence>